<dbReference type="OrthoDB" id="5327254at2"/>
<keyword evidence="3" id="KW-1185">Reference proteome</keyword>
<organism evidence="2 3">
    <name type="scientific">Helicobacter aurati</name>
    <dbReference type="NCBI Taxonomy" id="137778"/>
    <lineage>
        <taxon>Bacteria</taxon>
        <taxon>Pseudomonadati</taxon>
        <taxon>Campylobacterota</taxon>
        <taxon>Epsilonproteobacteria</taxon>
        <taxon>Campylobacterales</taxon>
        <taxon>Helicobacteraceae</taxon>
        <taxon>Helicobacter</taxon>
    </lineage>
</organism>
<evidence type="ECO:0000256" key="1">
    <source>
        <dbReference type="ARBA" id="ARBA00044755"/>
    </source>
</evidence>
<comment type="caution">
    <text evidence="2">The sequence shown here is derived from an EMBL/GenBank/DDBJ whole genome shotgun (WGS) entry which is preliminary data.</text>
</comment>
<dbReference type="AlphaFoldDB" id="A0A3D8J4Z1"/>
<dbReference type="PANTHER" id="PTHR35024:SF4">
    <property type="entry name" value="POLYMER-FORMING CYTOSKELETAL PROTEIN"/>
    <property type="match status" value="1"/>
</dbReference>
<gene>
    <name evidence="2" type="ORF">CQA66_04300</name>
</gene>
<reference evidence="2 3" key="1">
    <citation type="submission" date="2018-04" db="EMBL/GenBank/DDBJ databases">
        <title>Novel Campyloabacter and Helicobacter Species and Strains.</title>
        <authorList>
            <person name="Mannion A.J."/>
            <person name="Shen Z."/>
            <person name="Fox J.G."/>
        </authorList>
    </citation>
    <scope>NUCLEOTIDE SEQUENCE [LARGE SCALE GENOMIC DNA]</scope>
    <source>
        <strain evidence="2 3">MIT 97-5075</strain>
    </source>
</reference>
<accession>A0A3D8J4Z1</accession>
<comment type="similarity">
    <text evidence="1">Belongs to the bactofilin family.</text>
</comment>
<dbReference type="Proteomes" id="UP000256424">
    <property type="component" value="Unassembled WGS sequence"/>
</dbReference>
<name>A0A3D8J4Z1_9HELI</name>
<dbReference type="InterPro" id="IPR007607">
    <property type="entry name" value="BacA/B"/>
</dbReference>
<protein>
    <submittedName>
        <fullName evidence="2">Polymer-forming cytoskeletal family protein</fullName>
    </submittedName>
</protein>
<dbReference type="EMBL" id="NXLW01000006">
    <property type="protein sequence ID" value="RDU72538.1"/>
    <property type="molecule type" value="Genomic_DNA"/>
</dbReference>
<dbReference type="RefSeq" id="WP_104763523.1">
    <property type="nucleotide sequence ID" value="NZ_FZPM01000025.1"/>
</dbReference>
<evidence type="ECO:0000313" key="2">
    <source>
        <dbReference type="EMBL" id="RDU72538.1"/>
    </source>
</evidence>
<sequence>MAFFAGDNKQSNGKESGAATIIAANTKFKGEVITDCHFHTDGEFEGTIRSKNTVMVGKTGMIVGDIFAQKVIISGKVVGNIEAKGVEIMPNGKVEGVIASDELVIERKGIFLGQSRNTQKDDVRLLNNDAKTEPKILESKKQITT</sequence>
<proteinExistence type="inferred from homology"/>
<evidence type="ECO:0000313" key="3">
    <source>
        <dbReference type="Proteomes" id="UP000256424"/>
    </source>
</evidence>
<dbReference type="PANTHER" id="PTHR35024">
    <property type="entry name" value="HYPOTHETICAL CYTOSOLIC PROTEIN"/>
    <property type="match status" value="1"/>
</dbReference>
<dbReference type="Pfam" id="PF04519">
    <property type="entry name" value="Bactofilin"/>
    <property type="match status" value="1"/>
</dbReference>